<dbReference type="Gene3D" id="1.10.238.10">
    <property type="entry name" value="EF-hand"/>
    <property type="match status" value="1"/>
</dbReference>
<dbReference type="GO" id="GO:0004656">
    <property type="term" value="F:procollagen-proline 4-dioxygenase activity"/>
    <property type="evidence" value="ECO:0007669"/>
    <property type="project" value="TreeGrafter"/>
</dbReference>
<keyword evidence="4" id="KW-0408">Iron</keyword>
<keyword evidence="5" id="KW-0472">Membrane</keyword>
<dbReference type="PANTHER" id="PTHR10869:SF246">
    <property type="entry name" value="TRANSMEMBRANE PROLYL 4-HYDROXYLASE"/>
    <property type="match status" value="1"/>
</dbReference>
<evidence type="ECO:0000256" key="1">
    <source>
        <dbReference type="ARBA" id="ARBA00022723"/>
    </source>
</evidence>
<dbReference type="Proteomes" id="UP001152320">
    <property type="component" value="Chromosome 3"/>
</dbReference>
<dbReference type="PROSITE" id="PS00018">
    <property type="entry name" value="EF_HAND_1"/>
    <property type="match status" value="1"/>
</dbReference>
<keyword evidence="5" id="KW-0812">Transmembrane</keyword>
<dbReference type="InterPro" id="IPR011992">
    <property type="entry name" value="EF-hand-dom_pair"/>
</dbReference>
<name>A0A9Q1CGW3_HOLLE</name>
<dbReference type="GO" id="GO:0005783">
    <property type="term" value="C:endoplasmic reticulum"/>
    <property type="evidence" value="ECO:0007669"/>
    <property type="project" value="TreeGrafter"/>
</dbReference>
<gene>
    <name evidence="5" type="ORF">HOLleu_08017</name>
</gene>
<sequence>MTPDHQFETSPKENRMKLVQLDPIKVGFIRQMELEPRRIFDVETVAMKPPIFLIHNFLTSEECDEIKNCALAAGLYSSKTILERPFNESIEKVADPYYNNRTFTKFDVDKDNFLNLTEAVNALSIIKGVTSLPGDVFQYILKKFIDVDSNGYIDDLEFRDITSWITSIKEWIDKYERNMTDPKDIMQMKKGRSRISQQAWLDHSSYDPNGKIANRSISRDRFNGALKKAETLQVYWEDNRRIDPIDLKNHCHDANLVLKPKKGLAVMWYNHYIEPESEWLGEKDPFSLHGGCDVIKGEKWIANNWITVDNNYEK</sequence>
<comment type="caution">
    <text evidence="5">The sequence shown here is derived from an EMBL/GenBank/DDBJ whole genome shotgun (WGS) entry which is preliminary data.</text>
</comment>
<evidence type="ECO:0000313" key="6">
    <source>
        <dbReference type="Proteomes" id="UP001152320"/>
    </source>
</evidence>
<accession>A0A9Q1CGW3</accession>
<keyword evidence="1" id="KW-0479">Metal-binding</keyword>
<protein>
    <submittedName>
        <fullName evidence="5">Transmembrane prolyl 4-hydroxylase</fullName>
    </submittedName>
</protein>
<reference evidence="5" key="1">
    <citation type="submission" date="2021-10" db="EMBL/GenBank/DDBJ databases">
        <title>Tropical sea cucumber genome reveals ecological adaptation and Cuvierian tubules defense mechanism.</title>
        <authorList>
            <person name="Chen T."/>
        </authorList>
    </citation>
    <scope>NUCLEOTIDE SEQUENCE</scope>
    <source>
        <strain evidence="5">Nanhai2018</strain>
        <tissue evidence="5">Muscle</tissue>
    </source>
</reference>
<dbReference type="GO" id="GO:0031418">
    <property type="term" value="F:L-ascorbic acid binding"/>
    <property type="evidence" value="ECO:0007669"/>
    <property type="project" value="UniProtKB-KW"/>
</dbReference>
<evidence type="ECO:0000256" key="3">
    <source>
        <dbReference type="ARBA" id="ARBA00022896"/>
    </source>
</evidence>
<evidence type="ECO:0000313" key="5">
    <source>
        <dbReference type="EMBL" id="KAJ8045086.1"/>
    </source>
</evidence>
<keyword evidence="6" id="KW-1185">Reference proteome</keyword>
<dbReference type="InterPro" id="IPR045054">
    <property type="entry name" value="P4HA-like"/>
</dbReference>
<dbReference type="OrthoDB" id="420380at2759"/>
<dbReference type="InterPro" id="IPR018247">
    <property type="entry name" value="EF_Hand_1_Ca_BS"/>
</dbReference>
<dbReference type="PANTHER" id="PTHR10869">
    <property type="entry name" value="PROLYL 4-HYDROXYLASE ALPHA SUBUNIT"/>
    <property type="match status" value="1"/>
</dbReference>
<dbReference type="SUPFAM" id="SSF47473">
    <property type="entry name" value="EF-hand"/>
    <property type="match status" value="1"/>
</dbReference>
<evidence type="ECO:0000256" key="4">
    <source>
        <dbReference type="ARBA" id="ARBA00023004"/>
    </source>
</evidence>
<dbReference type="AlphaFoldDB" id="A0A9Q1CGW3"/>
<dbReference type="EMBL" id="JAIZAY010000003">
    <property type="protein sequence ID" value="KAJ8045086.1"/>
    <property type="molecule type" value="Genomic_DNA"/>
</dbReference>
<organism evidence="5 6">
    <name type="scientific">Holothuria leucospilota</name>
    <name type="common">Black long sea cucumber</name>
    <name type="synonym">Mertensiothuria leucospilota</name>
    <dbReference type="NCBI Taxonomy" id="206669"/>
    <lineage>
        <taxon>Eukaryota</taxon>
        <taxon>Metazoa</taxon>
        <taxon>Echinodermata</taxon>
        <taxon>Eleutherozoa</taxon>
        <taxon>Echinozoa</taxon>
        <taxon>Holothuroidea</taxon>
        <taxon>Aspidochirotacea</taxon>
        <taxon>Aspidochirotida</taxon>
        <taxon>Holothuriidae</taxon>
        <taxon>Holothuria</taxon>
    </lineage>
</organism>
<keyword evidence="3" id="KW-0847">Vitamin C</keyword>
<proteinExistence type="predicted"/>
<dbReference type="Gene3D" id="2.60.120.620">
    <property type="entry name" value="q2cbj1_9rhob like domain"/>
    <property type="match status" value="1"/>
</dbReference>
<keyword evidence="2" id="KW-0106">Calcium</keyword>
<dbReference type="GO" id="GO:0046872">
    <property type="term" value="F:metal ion binding"/>
    <property type="evidence" value="ECO:0007669"/>
    <property type="project" value="UniProtKB-KW"/>
</dbReference>
<evidence type="ECO:0000256" key="2">
    <source>
        <dbReference type="ARBA" id="ARBA00022837"/>
    </source>
</evidence>